<dbReference type="KEGG" id="beq:BEWA_021190"/>
<dbReference type="GO" id="GO:0008380">
    <property type="term" value="P:RNA splicing"/>
    <property type="evidence" value="ECO:0007669"/>
    <property type="project" value="UniProtKB-KW"/>
</dbReference>
<dbReference type="FunFam" id="3.30.70.330:FF:000039">
    <property type="entry name" value="U1 small nuclear ribonucleoprotein A"/>
    <property type="match status" value="1"/>
</dbReference>
<feature type="domain" description="RRM" evidence="11">
    <location>
        <begin position="13"/>
        <end position="92"/>
    </location>
</feature>
<evidence type="ECO:0000256" key="9">
    <source>
        <dbReference type="ARBA" id="ARBA00023274"/>
    </source>
</evidence>
<dbReference type="Pfam" id="PF00076">
    <property type="entry name" value="RRM_1"/>
    <property type="match status" value="2"/>
</dbReference>
<dbReference type="GO" id="GO:0006397">
    <property type="term" value="P:mRNA processing"/>
    <property type="evidence" value="ECO:0007669"/>
    <property type="project" value="UniProtKB-KW"/>
</dbReference>
<proteinExistence type="inferred from homology"/>
<evidence type="ECO:0000259" key="11">
    <source>
        <dbReference type="PROSITE" id="PS50102"/>
    </source>
</evidence>
<keyword evidence="6 10" id="KW-0694">RNA-binding</keyword>
<keyword evidence="4" id="KW-0747">Spliceosome</keyword>
<dbReference type="SMART" id="SM00360">
    <property type="entry name" value="RRM"/>
    <property type="match status" value="2"/>
</dbReference>
<reference evidence="12 13" key="1">
    <citation type="journal article" date="2012" name="BMC Genomics">
        <title>Comparative genomic analysis and phylogenetic position of Theileria equi.</title>
        <authorList>
            <person name="Kappmeyer L.S."/>
            <person name="Thiagarajan M."/>
            <person name="Herndon D.R."/>
            <person name="Ramsay J.D."/>
            <person name="Caler E."/>
            <person name="Djikeng A."/>
            <person name="Gillespie J.J."/>
            <person name="Lau A.O."/>
            <person name="Roalson E.H."/>
            <person name="Silva J.C."/>
            <person name="Silva M.G."/>
            <person name="Suarez C.E."/>
            <person name="Ueti M.W."/>
            <person name="Nene V.M."/>
            <person name="Mealey R.H."/>
            <person name="Knowles D.P."/>
            <person name="Brayton K.A."/>
        </authorList>
    </citation>
    <scope>NUCLEOTIDE SEQUENCE [LARGE SCALE GENOMIC DNA]</scope>
    <source>
        <strain evidence="12 13">WA</strain>
    </source>
</reference>
<evidence type="ECO:0000256" key="6">
    <source>
        <dbReference type="ARBA" id="ARBA00022884"/>
    </source>
</evidence>
<feature type="domain" description="RRM" evidence="11">
    <location>
        <begin position="135"/>
        <end position="207"/>
    </location>
</feature>
<name>L0AW64_THEEQ</name>
<evidence type="ECO:0000256" key="8">
    <source>
        <dbReference type="ARBA" id="ARBA00023242"/>
    </source>
</evidence>
<comment type="similarity">
    <text evidence="2">Belongs to the RRM U1 A/B'' family.</text>
</comment>
<keyword evidence="9 12" id="KW-0687">Ribonucleoprotein</keyword>
<dbReference type="VEuPathDB" id="PiroplasmaDB:BEWA_021190"/>
<evidence type="ECO:0000256" key="1">
    <source>
        <dbReference type="ARBA" id="ARBA00004123"/>
    </source>
</evidence>
<protein>
    <submittedName>
        <fullName evidence="12">U1/2 small nuclear ribonucleoprotein, putative</fullName>
    </submittedName>
</protein>
<dbReference type="CDD" id="cd12246">
    <property type="entry name" value="RRM1_U1A_like"/>
    <property type="match status" value="1"/>
</dbReference>
<evidence type="ECO:0000313" key="13">
    <source>
        <dbReference type="Proteomes" id="UP000031512"/>
    </source>
</evidence>
<accession>L0AW64</accession>
<dbReference type="PANTHER" id="PTHR10501">
    <property type="entry name" value="U1 SMALL NUCLEAR RIBONUCLEOPROTEIN A/U2 SMALL NUCLEAR RIBONUCLEOPROTEIN B"/>
    <property type="match status" value="1"/>
</dbReference>
<keyword evidence="3" id="KW-0507">mRNA processing</keyword>
<organism evidence="12 13">
    <name type="scientific">Theileria equi strain WA</name>
    <dbReference type="NCBI Taxonomy" id="1537102"/>
    <lineage>
        <taxon>Eukaryota</taxon>
        <taxon>Sar</taxon>
        <taxon>Alveolata</taxon>
        <taxon>Apicomplexa</taxon>
        <taxon>Aconoidasida</taxon>
        <taxon>Piroplasmida</taxon>
        <taxon>Theileriidae</taxon>
        <taxon>Theileria</taxon>
    </lineage>
</organism>
<dbReference type="InterPro" id="IPR012677">
    <property type="entry name" value="Nucleotide-bd_a/b_plait_sf"/>
</dbReference>
<dbReference type="GO" id="GO:0005681">
    <property type="term" value="C:spliceosomal complex"/>
    <property type="evidence" value="ECO:0007669"/>
    <property type="project" value="UniProtKB-KW"/>
</dbReference>
<dbReference type="RefSeq" id="XP_004828937.1">
    <property type="nucleotide sequence ID" value="XM_004828880.1"/>
</dbReference>
<evidence type="ECO:0000313" key="12">
    <source>
        <dbReference type="EMBL" id="AFZ79271.1"/>
    </source>
</evidence>
<dbReference type="SUPFAM" id="SSF54928">
    <property type="entry name" value="RNA-binding domain, RBD"/>
    <property type="match status" value="2"/>
</dbReference>
<evidence type="ECO:0000256" key="2">
    <source>
        <dbReference type="ARBA" id="ARBA00007243"/>
    </source>
</evidence>
<dbReference type="EMBL" id="CP001669">
    <property type="protein sequence ID" value="AFZ79271.1"/>
    <property type="molecule type" value="Genomic_DNA"/>
</dbReference>
<dbReference type="AlphaFoldDB" id="L0AW64"/>
<comment type="subcellular location">
    <subcellularLocation>
        <location evidence="1">Nucleus</location>
    </subcellularLocation>
</comment>
<keyword evidence="8" id="KW-0539">Nucleus</keyword>
<dbReference type="eggNOG" id="KOG4206">
    <property type="taxonomic scope" value="Eukaryota"/>
</dbReference>
<evidence type="ECO:0000256" key="10">
    <source>
        <dbReference type="PROSITE-ProRule" id="PRU00176"/>
    </source>
</evidence>
<dbReference type="GeneID" id="15807341"/>
<dbReference type="GO" id="GO:0003723">
    <property type="term" value="F:RNA binding"/>
    <property type="evidence" value="ECO:0007669"/>
    <property type="project" value="UniProtKB-UniRule"/>
</dbReference>
<dbReference type="PROSITE" id="PS50102">
    <property type="entry name" value="RRM"/>
    <property type="match status" value="2"/>
</dbReference>
<keyword evidence="5" id="KW-0677">Repeat</keyword>
<evidence type="ECO:0000256" key="4">
    <source>
        <dbReference type="ARBA" id="ARBA00022728"/>
    </source>
</evidence>
<dbReference type="InterPro" id="IPR000504">
    <property type="entry name" value="RRM_dom"/>
</dbReference>
<dbReference type="GO" id="GO:0030532">
    <property type="term" value="C:small nuclear ribonucleoprotein complex"/>
    <property type="evidence" value="ECO:0007669"/>
    <property type="project" value="UniProtKB-ARBA"/>
</dbReference>
<evidence type="ECO:0000256" key="3">
    <source>
        <dbReference type="ARBA" id="ARBA00022664"/>
    </source>
</evidence>
<gene>
    <name evidence="12" type="ORF">BEWA_021190</name>
</gene>
<keyword evidence="13" id="KW-1185">Reference proteome</keyword>
<dbReference type="OrthoDB" id="277802at2759"/>
<keyword evidence="7" id="KW-0508">mRNA splicing</keyword>
<dbReference type="STRING" id="1537102.L0AW64"/>
<evidence type="ECO:0000256" key="5">
    <source>
        <dbReference type="ARBA" id="ARBA00022737"/>
    </source>
</evidence>
<sequence length="207" mass="23161">MAAFQPHDIVPSQTLYVTNLDDQIHVRELVKLLYELFCPYGYIIDIVARKTKTLRGQAFIVFSEITSATAALKGLNGRSILAKKIKIVYSKNKSYKAMKPSDYYRIGKISKLQAKPVISSTTEDKPAEASSKESHTLFVENIPPDINKDGVELLFNQYPGFKGCRFIEGRCVAFIDFALVSQAEAALQGLQGFRMSHNHALHISFAK</sequence>
<evidence type="ECO:0000256" key="7">
    <source>
        <dbReference type="ARBA" id="ARBA00023187"/>
    </source>
</evidence>
<dbReference type="InterPro" id="IPR035979">
    <property type="entry name" value="RBD_domain_sf"/>
</dbReference>
<dbReference type="FunFam" id="3.30.70.330:FF:000029">
    <property type="entry name" value="U2 small nuclear ribonucleoprotein B"/>
    <property type="match status" value="1"/>
</dbReference>
<dbReference type="Proteomes" id="UP000031512">
    <property type="component" value="Chromosome 1"/>
</dbReference>
<dbReference type="Gene3D" id="3.30.70.330">
    <property type="match status" value="2"/>
</dbReference>
<dbReference type="CDD" id="cd12247">
    <property type="entry name" value="RRM2_U1A_like"/>
    <property type="match status" value="1"/>
</dbReference>